<evidence type="ECO:0000256" key="1">
    <source>
        <dbReference type="SAM" id="SignalP"/>
    </source>
</evidence>
<dbReference type="AlphaFoldDB" id="A0A2U1MMP8"/>
<evidence type="ECO:0000313" key="3">
    <source>
        <dbReference type="Proteomes" id="UP000245207"/>
    </source>
</evidence>
<protein>
    <submittedName>
        <fullName evidence="2">Uncharacterized protein</fullName>
    </submittedName>
</protein>
<evidence type="ECO:0000313" key="2">
    <source>
        <dbReference type="EMBL" id="PWA62507.1"/>
    </source>
</evidence>
<sequence length="329" mass="36378">MLWGFYVLVVFGSFMASYGVTRISCPLQGCEGCRSGNGKGFTKKYFIDHLGTRHFKTDSLKDSYKARVASDFSLFSAFDQALHQAGIWLCGECFCTHTFTMVSLGSLARYKDVKDVGVGMALHQAGIWLCGDCFCTHTFSKNCKHAHGVVIPAPSFDEVAIYGIPMSRRPVLNVGDSDADESVGTLAIDEAVVEGANFLMPSLSVESACFDINLLSRVFSKKLHTVKCIPPRLRLGFAKLFRNALDNVLACPGDLSVWVQLIILPSCVLSTFVPTNRAQRRTGERERCQFECISQAILRWRDPVDRLGLVLDRLVEVTPAVSKVKKTKD</sequence>
<name>A0A2U1MMP8_ARTAN</name>
<gene>
    <name evidence="2" type="ORF">CTI12_AA360760</name>
</gene>
<dbReference type="Proteomes" id="UP000245207">
    <property type="component" value="Unassembled WGS sequence"/>
</dbReference>
<feature type="chain" id="PRO_5015520836" evidence="1">
    <location>
        <begin position="20"/>
        <end position="329"/>
    </location>
</feature>
<comment type="caution">
    <text evidence="2">The sequence shown here is derived from an EMBL/GenBank/DDBJ whole genome shotgun (WGS) entry which is preliminary data.</text>
</comment>
<proteinExistence type="predicted"/>
<keyword evidence="1" id="KW-0732">Signal</keyword>
<dbReference type="EMBL" id="PKPP01004852">
    <property type="protein sequence ID" value="PWA62507.1"/>
    <property type="molecule type" value="Genomic_DNA"/>
</dbReference>
<reference evidence="2 3" key="1">
    <citation type="journal article" date="2018" name="Mol. Plant">
        <title>The genome of Artemisia annua provides insight into the evolution of Asteraceae family and artemisinin biosynthesis.</title>
        <authorList>
            <person name="Shen Q."/>
            <person name="Zhang L."/>
            <person name="Liao Z."/>
            <person name="Wang S."/>
            <person name="Yan T."/>
            <person name="Shi P."/>
            <person name="Liu M."/>
            <person name="Fu X."/>
            <person name="Pan Q."/>
            <person name="Wang Y."/>
            <person name="Lv Z."/>
            <person name="Lu X."/>
            <person name="Zhang F."/>
            <person name="Jiang W."/>
            <person name="Ma Y."/>
            <person name="Chen M."/>
            <person name="Hao X."/>
            <person name="Li L."/>
            <person name="Tang Y."/>
            <person name="Lv G."/>
            <person name="Zhou Y."/>
            <person name="Sun X."/>
            <person name="Brodelius P.E."/>
            <person name="Rose J.K.C."/>
            <person name="Tang K."/>
        </authorList>
    </citation>
    <scope>NUCLEOTIDE SEQUENCE [LARGE SCALE GENOMIC DNA]</scope>
    <source>
        <strain evidence="3">cv. Huhao1</strain>
        <tissue evidence="2">Leaf</tissue>
    </source>
</reference>
<keyword evidence="3" id="KW-1185">Reference proteome</keyword>
<accession>A0A2U1MMP8</accession>
<feature type="signal peptide" evidence="1">
    <location>
        <begin position="1"/>
        <end position="19"/>
    </location>
</feature>
<dbReference type="STRING" id="35608.A0A2U1MMP8"/>
<organism evidence="2 3">
    <name type="scientific">Artemisia annua</name>
    <name type="common">Sweet wormwood</name>
    <dbReference type="NCBI Taxonomy" id="35608"/>
    <lineage>
        <taxon>Eukaryota</taxon>
        <taxon>Viridiplantae</taxon>
        <taxon>Streptophyta</taxon>
        <taxon>Embryophyta</taxon>
        <taxon>Tracheophyta</taxon>
        <taxon>Spermatophyta</taxon>
        <taxon>Magnoliopsida</taxon>
        <taxon>eudicotyledons</taxon>
        <taxon>Gunneridae</taxon>
        <taxon>Pentapetalae</taxon>
        <taxon>asterids</taxon>
        <taxon>campanulids</taxon>
        <taxon>Asterales</taxon>
        <taxon>Asteraceae</taxon>
        <taxon>Asteroideae</taxon>
        <taxon>Anthemideae</taxon>
        <taxon>Artemisiinae</taxon>
        <taxon>Artemisia</taxon>
    </lineage>
</organism>